<dbReference type="OMA" id="FPQWAGQ"/>
<dbReference type="KEGG" id="ela:UCREL1_7431"/>
<dbReference type="OrthoDB" id="444127at2759"/>
<dbReference type="Gene3D" id="3.30.559.10">
    <property type="entry name" value="Chloramphenicol acetyltransferase-like domain"/>
    <property type="match status" value="2"/>
</dbReference>
<evidence type="ECO:0000313" key="3">
    <source>
        <dbReference type="Proteomes" id="UP000012174"/>
    </source>
</evidence>
<dbReference type="Proteomes" id="UP000012174">
    <property type="component" value="Unassembled WGS sequence"/>
</dbReference>
<dbReference type="InterPro" id="IPR023213">
    <property type="entry name" value="CAT-like_dom_sf"/>
</dbReference>
<keyword evidence="1 2" id="KW-0808">Transferase</keyword>
<accession>M7T711</accession>
<dbReference type="GO" id="GO:0044550">
    <property type="term" value="P:secondary metabolite biosynthetic process"/>
    <property type="evidence" value="ECO:0007669"/>
    <property type="project" value="TreeGrafter"/>
</dbReference>
<dbReference type="GO" id="GO:0016747">
    <property type="term" value="F:acyltransferase activity, transferring groups other than amino-acyl groups"/>
    <property type="evidence" value="ECO:0007669"/>
    <property type="project" value="TreeGrafter"/>
</dbReference>
<organism evidence="2 3">
    <name type="scientific">Eutypa lata (strain UCR-EL1)</name>
    <name type="common">Grapevine dieback disease fungus</name>
    <name type="synonym">Eutypa armeniacae</name>
    <dbReference type="NCBI Taxonomy" id="1287681"/>
    <lineage>
        <taxon>Eukaryota</taxon>
        <taxon>Fungi</taxon>
        <taxon>Dikarya</taxon>
        <taxon>Ascomycota</taxon>
        <taxon>Pezizomycotina</taxon>
        <taxon>Sordariomycetes</taxon>
        <taxon>Xylariomycetidae</taxon>
        <taxon>Xylariales</taxon>
        <taxon>Diatrypaceae</taxon>
        <taxon>Eutypa</taxon>
    </lineage>
</organism>
<keyword evidence="3" id="KW-1185">Reference proteome</keyword>
<dbReference type="Pfam" id="PF02458">
    <property type="entry name" value="Transferase"/>
    <property type="match status" value="2"/>
</dbReference>
<evidence type="ECO:0000313" key="2">
    <source>
        <dbReference type="EMBL" id="EMR65596.1"/>
    </source>
</evidence>
<protein>
    <submittedName>
        <fullName evidence="2">Putative transferase family protein</fullName>
    </submittedName>
</protein>
<dbReference type="eggNOG" id="ENOG502QVMC">
    <property type="taxonomic scope" value="Eukaryota"/>
</dbReference>
<dbReference type="EMBL" id="KB706825">
    <property type="protein sequence ID" value="EMR65596.1"/>
    <property type="molecule type" value="Genomic_DNA"/>
</dbReference>
<dbReference type="PANTHER" id="PTHR31642:SF310">
    <property type="entry name" value="FATTY ALCOHOL:CAFFEOYL-COA ACYLTRANSFERASE"/>
    <property type="match status" value="1"/>
</dbReference>
<evidence type="ECO:0000256" key="1">
    <source>
        <dbReference type="ARBA" id="ARBA00022679"/>
    </source>
</evidence>
<proteinExistence type="predicted"/>
<reference evidence="3" key="1">
    <citation type="journal article" date="2013" name="Genome Announc.">
        <title>Draft genome sequence of the grapevine dieback fungus Eutypa lata UCR-EL1.</title>
        <authorList>
            <person name="Blanco-Ulate B."/>
            <person name="Rolshausen P.E."/>
            <person name="Cantu D."/>
        </authorList>
    </citation>
    <scope>NUCLEOTIDE SEQUENCE [LARGE SCALE GENOMIC DNA]</scope>
    <source>
        <strain evidence="3">UCR-EL1</strain>
    </source>
</reference>
<dbReference type="HOGENOM" id="CLU_041459_0_0_1"/>
<dbReference type="PANTHER" id="PTHR31642">
    <property type="entry name" value="TRICHOTHECENE 3-O-ACETYLTRANSFERASE"/>
    <property type="match status" value="1"/>
</dbReference>
<dbReference type="InterPro" id="IPR050317">
    <property type="entry name" value="Plant_Fungal_Acyltransferase"/>
</dbReference>
<gene>
    <name evidence="2" type="ORF">UCREL1_7431</name>
</gene>
<sequence length="568" mass="61479">MSAHGRVQTRIFPSAKPREVQKTPLSILDATVARFSATGAVWMFDELPDAVAETVFLKTLQSSFVEALNAFPQWAGQLQWAETRLGGGHTERFNRPVLIWGAEEDPGVEWNTVQLPLRIHSAVPGPPERAAGTGVWMATDFPQNAMLSTTPLPLHDLTTYEGLPAMTVQISLFSGGGYAIGVKISHMLADAQSLLVFVNLWATKSQAAMFGTTNIKSHVGVPVFDPSALDARAAGNIDSPAADPGIVAAARALPLHRYDWWDTAAPGYSPYLAPTAEASKPPPSEQLGTAIRPETRAPWYTWDLSRPVSHALLHFSRAELENLKKAALEEEGTNGSSNHTVPGISRLDALLAHIFRTVNRARFGGDAATRSHGEKGEEEEEEMEVFLDVTLDVRRRVSPPLPETFIGSPLFLTHVKATTTTTSAEGQSGDGVSKSLGTVARELRSTMRLFTPDKVAAMLHDAAFEPSPQRLWQGFVGERHVLVTSWLRLPLYEIDFVGGGGASAKQRPRYVHPVMPSCDGVVLVVDSALAGYDSGCGGCGGVDVGLFLDREVMGRFLGEGEGELRKFR</sequence>
<name>M7T711_EUTLA</name>
<dbReference type="AlphaFoldDB" id="M7T711"/>